<dbReference type="RefSeq" id="WP_123207110.1">
    <property type="nucleotide sequence ID" value="NZ_RBEE01000043.1"/>
</dbReference>
<evidence type="ECO:0000256" key="1">
    <source>
        <dbReference type="SAM" id="Phobius"/>
    </source>
</evidence>
<keyword evidence="1" id="KW-1133">Transmembrane helix</keyword>
<evidence type="ECO:0008006" key="4">
    <source>
        <dbReference type="Google" id="ProtNLM"/>
    </source>
</evidence>
<evidence type="ECO:0000313" key="2">
    <source>
        <dbReference type="EMBL" id="RNL50684.1"/>
    </source>
</evidence>
<dbReference type="EMBL" id="RBEE01000043">
    <property type="protein sequence ID" value="RNL50684.1"/>
    <property type="molecule type" value="Genomic_DNA"/>
</dbReference>
<keyword evidence="1" id="KW-0812">Transmembrane</keyword>
<organism evidence="2 3">
    <name type="scientific">Pedobacter jejuensis</name>
    <dbReference type="NCBI Taxonomy" id="1268550"/>
    <lineage>
        <taxon>Bacteria</taxon>
        <taxon>Pseudomonadati</taxon>
        <taxon>Bacteroidota</taxon>
        <taxon>Sphingobacteriia</taxon>
        <taxon>Sphingobacteriales</taxon>
        <taxon>Sphingobacteriaceae</taxon>
        <taxon>Pedobacter</taxon>
    </lineage>
</organism>
<feature type="transmembrane region" description="Helical" evidence="1">
    <location>
        <begin position="85"/>
        <end position="106"/>
    </location>
</feature>
<gene>
    <name evidence="2" type="ORF">D7004_17465</name>
</gene>
<dbReference type="OrthoDB" id="796197at2"/>
<keyword evidence="1" id="KW-0472">Membrane</keyword>
<name>A0A3N0BPB2_9SPHI</name>
<accession>A0A3N0BPB2</accession>
<evidence type="ECO:0000313" key="3">
    <source>
        <dbReference type="Proteomes" id="UP000274046"/>
    </source>
</evidence>
<dbReference type="AlphaFoldDB" id="A0A3N0BPB2"/>
<dbReference type="Proteomes" id="UP000274046">
    <property type="component" value="Unassembled WGS sequence"/>
</dbReference>
<comment type="caution">
    <text evidence="2">The sequence shown here is derived from an EMBL/GenBank/DDBJ whole genome shotgun (WGS) entry which is preliminary data.</text>
</comment>
<keyword evidence="3" id="KW-1185">Reference proteome</keyword>
<protein>
    <recommendedName>
        <fullName evidence="4">Zf-HC2 domain-containing protein</fullName>
    </recommendedName>
</protein>
<feature type="transmembrane region" description="Helical" evidence="1">
    <location>
        <begin position="134"/>
        <end position="153"/>
    </location>
</feature>
<reference evidence="2 3" key="1">
    <citation type="submission" date="2018-10" db="EMBL/GenBank/DDBJ databases">
        <title>Genome sequencing of Pedobacter jejuensis TNB23.</title>
        <authorList>
            <person name="Cho Y.-J."/>
            <person name="Cho A."/>
            <person name="Kim O.-S."/>
        </authorList>
    </citation>
    <scope>NUCLEOTIDE SEQUENCE [LARGE SCALE GENOMIC DNA]</scope>
    <source>
        <strain evidence="2 3">TNB23</strain>
    </source>
</reference>
<sequence>MNTIDQQLWDYIDGNLNETQRKSIEEKIETDISVKLQYEELLNFNTAFNEMELDEPSMSFTRNVMDSVALEPAPVSLKTKVDNRIIYSIGGFFVVSLMALLGYVFYNSTFTMPDFSRYLSVSFEIDKVITPTSLYIFLGIDLVLGLIYIDYFLRKKLNQNK</sequence>
<proteinExistence type="predicted"/>